<comment type="caution">
    <text evidence="1">The sequence shown here is derived from an EMBL/GenBank/DDBJ whole genome shotgun (WGS) entry which is preliminary data.</text>
</comment>
<accession>A0A8H9LZ11</accession>
<dbReference type="SUPFAM" id="SSF53098">
    <property type="entry name" value="Ribonuclease H-like"/>
    <property type="match status" value="1"/>
</dbReference>
<dbReference type="GeneID" id="97490496"/>
<reference evidence="1" key="2">
    <citation type="submission" date="2020-09" db="EMBL/GenBank/DDBJ databases">
        <authorList>
            <person name="Sun Q."/>
            <person name="Ohkuma M."/>
        </authorList>
    </citation>
    <scope>NUCLEOTIDE SEQUENCE</scope>
    <source>
        <strain evidence="1">JCM 4434</strain>
    </source>
</reference>
<dbReference type="InterPro" id="IPR012337">
    <property type="entry name" value="RNaseH-like_sf"/>
</dbReference>
<dbReference type="EMBL" id="BMUB01000033">
    <property type="protein sequence ID" value="GGV04589.1"/>
    <property type="molecule type" value="Genomic_DNA"/>
</dbReference>
<dbReference type="AlphaFoldDB" id="A0A8H9LZ11"/>
<name>A0A8H9LZ11_KITAU</name>
<evidence type="ECO:0000313" key="2">
    <source>
        <dbReference type="Proteomes" id="UP000610124"/>
    </source>
</evidence>
<dbReference type="Proteomes" id="UP000610124">
    <property type="component" value="Unassembled WGS sequence"/>
</dbReference>
<evidence type="ECO:0000313" key="1">
    <source>
        <dbReference type="EMBL" id="GGV04589.1"/>
    </source>
</evidence>
<dbReference type="RefSeq" id="WP_232543315.1">
    <property type="nucleotide sequence ID" value="NZ_BMUB01000033.1"/>
</dbReference>
<dbReference type="InterPro" id="IPR039365">
    <property type="entry name" value="IS701-like"/>
</dbReference>
<dbReference type="PANTHER" id="PTHR33627:SF1">
    <property type="entry name" value="TRANSPOSASE"/>
    <property type="match status" value="1"/>
</dbReference>
<sequence length="123" mass="14001">MLARRSITRPDEIAYYLACAPLEATVADLVRVAGCCWKIEECFQSAKNECGLDQYEVRRFVGWYRHITLAMLAHMFLAAMAAQEREKGEAIATRPASWTSRRPRFAVCWQLDLTTVLRTAASQ</sequence>
<organism evidence="1 2">
    <name type="scientific">Kitasatospora aureofaciens</name>
    <name type="common">Streptomyces aureofaciens</name>
    <dbReference type="NCBI Taxonomy" id="1894"/>
    <lineage>
        <taxon>Bacteria</taxon>
        <taxon>Bacillati</taxon>
        <taxon>Actinomycetota</taxon>
        <taxon>Actinomycetes</taxon>
        <taxon>Kitasatosporales</taxon>
        <taxon>Streptomycetaceae</taxon>
        <taxon>Kitasatospora</taxon>
    </lineage>
</organism>
<reference evidence="1" key="1">
    <citation type="journal article" date="2014" name="Int. J. Syst. Evol. Microbiol.">
        <title>Complete genome sequence of Corynebacterium casei LMG S-19264T (=DSM 44701T), isolated from a smear-ripened cheese.</title>
        <authorList>
            <consortium name="US DOE Joint Genome Institute (JGI-PGF)"/>
            <person name="Walter F."/>
            <person name="Albersmeier A."/>
            <person name="Kalinowski J."/>
            <person name="Ruckert C."/>
        </authorList>
    </citation>
    <scope>NUCLEOTIDE SEQUENCE</scope>
    <source>
        <strain evidence="1">JCM 4434</strain>
    </source>
</reference>
<gene>
    <name evidence="1" type="ORF">GCM10010502_69180</name>
</gene>
<protein>
    <recommendedName>
        <fullName evidence="3">Transposase IS4-like domain-containing protein</fullName>
    </recommendedName>
</protein>
<dbReference type="PANTHER" id="PTHR33627">
    <property type="entry name" value="TRANSPOSASE"/>
    <property type="match status" value="1"/>
</dbReference>
<evidence type="ECO:0008006" key="3">
    <source>
        <dbReference type="Google" id="ProtNLM"/>
    </source>
</evidence>
<proteinExistence type="predicted"/>